<protein>
    <submittedName>
        <fullName evidence="1">Uncharacterized protein</fullName>
    </submittedName>
</protein>
<comment type="caution">
    <text evidence="1">The sequence shown here is derived from an EMBL/GenBank/DDBJ whole genome shotgun (WGS) entry which is preliminary data.</text>
</comment>
<keyword evidence="2" id="KW-1185">Reference proteome</keyword>
<evidence type="ECO:0000313" key="1">
    <source>
        <dbReference type="EMBL" id="KAJ3498366.1"/>
    </source>
</evidence>
<proteinExistence type="predicted"/>
<reference evidence="1" key="1">
    <citation type="submission" date="2022-07" db="EMBL/GenBank/DDBJ databases">
        <title>Genome Sequence of Lecanicillium saksenae.</title>
        <authorList>
            <person name="Buettner E."/>
        </authorList>
    </citation>
    <scope>NUCLEOTIDE SEQUENCE</scope>
    <source>
        <strain evidence="1">VT-O1</strain>
    </source>
</reference>
<accession>A0ACC1R7R6</accession>
<sequence length="108" mass="12374">MSHIQSDKDEMPLTTVLVNVDDDVEIPFTSTQGSLRFETVDWIQEDPLRGKFPQFPTFHMTETTAINNGTSTNASGSMGYYMTYNRKTICHSKLQYKTDVAFYPNYDT</sequence>
<dbReference type="Proteomes" id="UP001148737">
    <property type="component" value="Unassembled WGS sequence"/>
</dbReference>
<gene>
    <name evidence="1" type="ORF">NLG97_g1180</name>
</gene>
<name>A0ACC1R7R6_9HYPO</name>
<evidence type="ECO:0000313" key="2">
    <source>
        <dbReference type="Proteomes" id="UP001148737"/>
    </source>
</evidence>
<dbReference type="EMBL" id="JANAKD010000054">
    <property type="protein sequence ID" value="KAJ3498366.1"/>
    <property type="molecule type" value="Genomic_DNA"/>
</dbReference>
<organism evidence="1 2">
    <name type="scientific">Lecanicillium saksenae</name>
    <dbReference type="NCBI Taxonomy" id="468837"/>
    <lineage>
        <taxon>Eukaryota</taxon>
        <taxon>Fungi</taxon>
        <taxon>Dikarya</taxon>
        <taxon>Ascomycota</taxon>
        <taxon>Pezizomycotina</taxon>
        <taxon>Sordariomycetes</taxon>
        <taxon>Hypocreomycetidae</taxon>
        <taxon>Hypocreales</taxon>
        <taxon>Cordycipitaceae</taxon>
        <taxon>Lecanicillium</taxon>
    </lineage>
</organism>